<dbReference type="GO" id="GO:0003677">
    <property type="term" value="F:DNA binding"/>
    <property type="evidence" value="ECO:0007669"/>
    <property type="project" value="UniProtKB-KW"/>
</dbReference>
<dbReference type="KEGG" id="mbet:N8K70_09975"/>
<protein>
    <submittedName>
        <fullName evidence="4">Helix-turn-helix transcriptional regulator</fullName>
    </submittedName>
</protein>
<keyword evidence="1" id="KW-0238">DNA-binding</keyword>
<name>A0AA97I559_9MICO</name>
<dbReference type="RefSeq" id="WP_317138195.1">
    <property type="nucleotide sequence ID" value="NZ_CP118157.1"/>
</dbReference>
<dbReference type="SMART" id="SM00530">
    <property type="entry name" value="HTH_XRE"/>
    <property type="match status" value="1"/>
</dbReference>
<dbReference type="Pfam" id="PF13560">
    <property type="entry name" value="HTH_31"/>
    <property type="match status" value="1"/>
</dbReference>
<gene>
    <name evidence="4" type="ORF">N8K70_09975</name>
</gene>
<evidence type="ECO:0000259" key="3">
    <source>
        <dbReference type="PROSITE" id="PS50943"/>
    </source>
</evidence>
<dbReference type="GO" id="GO:0003700">
    <property type="term" value="F:DNA-binding transcription factor activity"/>
    <property type="evidence" value="ECO:0007669"/>
    <property type="project" value="TreeGrafter"/>
</dbReference>
<dbReference type="PROSITE" id="PS50943">
    <property type="entry name" value="HTH_CROC1"/>
    <property type="match status" value="1"/>
</dbReference>
<evidence type="ECO:0000256" key="1">
    <source>
        <dbReference type="ARBA" id="ARBA00023125"/>
    </source>
</evidence>
<sequence length="103" mass="11485">MPKPQSAVSVKVGQRIAELRHRASLSARSLAECADLDLTHLQRIEKGAGNPTVYTLLQIAIALEVEVGDLLQDLDASDLPQGRRPYGYTERERHRRQPRTLGD</sequence>
<evidence type="ECO:0000313" key="4">
    <source>
        <dbReference type="EMBL" id="WOF21717.1"/>
    </source>
</evidence>
<dbReference type="SUPFAM" id="SSF47413">
    <property type="entry name" value="lambda repressor-like DNA-binding domains"/>
    <property type="match status" value="1"/>
</dbReference>
<accession>A0AA97I559</accession>
<evidence type="ECO:0000256" key="2">
    <source>
        <dbReference type="SAM" id="MobiDB-lite"/>
    </source>
</evidence>
<evidence type="ECO:0000313" key="5">
    <source>
        <dbReference type="Proteomes" id="UP001305498"/>
    </source>
</evidence>
<dbReference type="InterPro" id="IPR001387">
    <property type="entry name" value="Cro/C1-type_HTH"/>
</dbReference>
<keyword evidence="5" id="KW-1185">Reference proteome</keyword>
<dbReference type="CDD" id="cd00093">
    <property type="entry name" value="HTH_XRE"/>
    <property type="match status" value="1"/>
</dbReference>
<proteinExistence type="predicted"/>
<dbReference type="InterPro" id="IPR010982">
    <property type="entry name" value="Lambda_DNA-bd_dom_sf"/>
</dbReference>
<dbReference type="PANTHER" id="PTHR46797:SF1">
    <property type="entry name" value="METHYLPHOSPHONATE SYNTHASE"/>
    <property type="match status" value="1"/>
</dbReference>
<dbReference type="GO" id="GO:0005829">
    <property type="term" value="C:cytosol"/>
    <property type="evidence" value="ECO:0007669"/>
    <property type="project" value="TreeGrafter"/>
</dbReference>
<feature type="compositionally biased region" description="Basic residues" evidence="2">
    <location>
        <begin position="93"/>
        <end position="103"/>
    </location>
</feature>
<dbReference type="Proteomes" id="UP001305498">
    <property type="component" value="Chromosome"/>
</dbReference>
<organism evidence="4 5">
    <name type="scientific">Microbacterium betulae</name>
    <dbReference type="NCBI Taxonomy" id="2981139"/>
    <lineage>
        <taxon>Bacteria</taxon>
        <taxon>Bacillati</taxon>
        <taxon>Actinomycetota</taxon>
        <taxon>Actinomycetes</taxon>
        <taxon>Micrococcales</taxon>
        <taxon>Microbacteriaceae</taxon>
        <taxon>Microbacterium</taxon>
    </lineage>
</organism>
<reference evidence="4 5" key="1">
    <citation type="submission" date="2023-02" db="EMBL/GenBank/DDBJ databases">
        <title>Microbacterium betulae sp. nov., isolated from birch wood.</title>
        <authorList>
            <person name="Pasciak M."/>
            <person name="Pawlik K.J."/>
            <person name="Martynowski D."/>
            <person name="Laczmanski L."/>
            <person name="Ciekot J."/>
            <person name="Szponar B."/>
            <person name="Wojcik-Fatla A."/>
            <person name="Mackiewicz B."/>
            <person name="Farian E."/>
            <person name="Cholewa G."/>
            <person name="Cholewa A."/>
            <person name="Dutkiewicz J."/>
        </authorList>
    </citation>
    <scope>NUCLEOTIDE SEQUENCE [LARGE SCALE GENOMIC DNA]</scope>
    <source>
        <strain evidence="4 5">AB</strain>
    </source>
</reference>
<feature type="domain" description="HTH cro/C1-type" evidence="3">
    <location>
        <begin position="16"/>
        <end position="70"/>
    </location>
</feature>
<dbReference type="PANTHER" id="PTHR46797">
    <property type="entry name" value="HTH-TYPE TRANSCRIPTIONAL REGULATOR"/>
    <property type="match status" value="1"/>
</dbReference>
<dbReference type="Gene3D" id="1.10.260.40">
    <property type="entry name" value="lambda repressor-like DNA-binding domains"/>
    <property type="match status" value="1"/>
</dbReference>
<dbReference type="InterPro" id="IPR050807">
    <property type="entry name" value="TransReg_Diox_bact_type"/>
</dbReference>
<dbReference type="AlphaFoldDB" id="A0AA97I559"/>
<dbReference type="EMBL" id="CP118157">
    <property type="protein sequence ID" value="WOF21717.1"/>
    <property type="molecule type" value="Genomic_DNA"/>
</dbReference>
<feature type="region of interest" description="Disordered" evidence="2">
    <location>
        <begin position="74"/>
        <end position="103"/>
    </location>
</feature>